<comment type="caution">
    <text evidence="4">The sequence shown here is derived from an EMBL/GenBank/DDBJ whole genome shotgun (WGS) entry which is preliminary data.</text>
</comment>
<protein>
    <submittedName>
        <fullName evidence="4">Uncharacterized protein</fullName>
    </submittedName>
</protein>
<dbReference type="InterPro" id="IPR050678">
    <property type="entry name" value="DNA_Partitioning_ATPase"/>
</dbReference>
<reference evidence="5" key="1">
    <citation type="submission" date="2018-09" db="EMBL/GenBank/DDBJ databases">
        <authorList>
            <person name="Livingstone P.G."/>
            <person name="Whitworth D.E."/>
        </authorList>
    </citation>
    <scope>NUCLEOTIDE SEQUENCE [LARGE SCALE GENOMIC DNA]</scope>
    <source>
        <strain evidence="5">CA040B</strain>
    </source>
</reference>
<dbReference type="PANTHER" id="PTHR13696">
    <property type="entry name" value="P-LOOP CONTAINING NUCLEOSIDE TRIPHOSPHATE HYDROLASE"/>
    <property type="match status" value="1"/>
</dbReference>
<evidence type="ECO:0000256" key="2">
    <source>
        <dbReference type="ARBA" id="ARBA00022840"/>
    </source>
</evidence>
<evidence type="ECO:0000313" key="5">
    <source>
        <dbReference type="Proteomes" id="UP000273405"/>
    </source>
</evidence>
<dbReference type="AlphaFoldDB" id="A0A3A8N4R1"/>
<dbReference type="Pfam" id="PF10609">
    <property type="entry name" value="ParA"/>
    <property type="match status" value="1"/>
</dbReference>
<dbReference type="Proteomes" id="UP000273405">
    <property type="component" value="Unassembled WGS sequence"/>
</dbReference>
<feature type="region of interest" description="Disordered" evidence="3">
    <location>
        <begin position="449"/>
        <end position="469"/>
    </location>
</feature>
<dbReference type="GO" id="GO:0005524">
    <property type="term" value="F:ATP binding"/>
    <property type="evidence" value="ECO:0007669"/>
    <property type="project" value="UniProtKB-KW"/>
</dbReference>
<dbReference type="SUPFAM" id="SSF52540">
    <property type="entry name" value="P-loop containing nucleoside triphosphate hydrolases"/>
    <property type="match status" value="1"/>
</dbReference>
<keyword evidence="2" id="KW-0067">ATP-binding</keyword>
<evidence type="ECO:0000313" key="4">
    <source>
        <dbReference type="EMBL" id="RKH38913.1"/>
    </source>
</evidence>
<feature type="compositionally biased region" description="Acidic residues" evidence="3">
    <location>
        <begin position="460"/>
        <end position="469"/>
    </location>
</feature>
<dbReference type="EMBL" id="RAWG01000180">
    <property type="protein sequence ID" value="RKH38913.1"/>
    <property type="molecule type" value="Genomic_DNA"/>
</dbReference>
<dbReference type="NCBIfam" id="NF047398">
    <property type="entry name" value="AAA_KGGVGR"/>
    <property type="match status" value="1"/>
</dbReference>
<name>A0A3A8N4R1_9BACT</name>
<sequence>MGRRPIGCKYFLMTTFDRVLPTLLQICEQTEGFHNFKRACAVRDLRGRIRLVLDPQETQPQEQTSSFCSALESKIGNQLKSYFVPPILTTLGTGERARVAREILNSAHPWKNCSYEDPVSGNPVVPQGNRWRLLERRLSKHSWLDSDKLTPPWPLVKGVPPLVTFYSFKGGVGRTTSLASCAWQLAREGKRVAIIDLDLEAPGLGALLEAETQRGAVDAIVDFLAVGSLDLDGLHAPAQGFGAEDAMQVDVVPAGNLDINYLEKLARLDFINATPWDSRKASPVEDALRALVLKVRSALKPDYIFLDARAGLHDLAGLSLHGVSHVDVLVGRASEQSFRGLDIAIQALGIRKNSQDLRCIVVHGFAPRDPESDSGKLELAKFQERTYDSFCEHIYEEDPPAPTDKTAAHWPWPLRQDPDLERFSSILSVRDNLFSEQHQHLLLRIKELCSPEPQSNANSGDEESEEDLP</sequence>
<dbReference type="InterPro" id="IPR027417">
    <property type="entry name" value="P-loop_NTPase"/>
</dbReference>
<keyword evidence="1" id="KW-0547">Nucleotide-binding</keyword>
<dbReference type="Gene3D" id="3.40.50.300">
    <property type="entry name" value="P-loop containing nucleotide triphosphate hydrolases"/>
    <property type="match status" value="1"/>
</dbReference>
<keyword evidence="5" id="KW-1185">Reference proteome</keyword>
<dbReference type="InterPro" id="IPR033756">
    <property type="entry name" value="YlxH/NBP35"/>
</dbReference>
<gene>
    <name evidence="4" type="ORF">D7X12_24990</name>
</gene>
<organism evidence="4 5">
    <name type="scientific">Corallococcus sicarius</name>
    <dbReference type="NCBI Taxonomy" id="2316726"/>
    <lineage>
        <taxon>Bacteria</taxon>
        <taxon>Pseudomonadati</taxon>
        <taxon>Myxococcota</taxon>
        <taxon>Myxococcia</taxon>
        <taxon>Myxococcales</taxon>
        <taxon>Cystobacterineae</taxon>
        <taxon>Myxococcaceae</taxon>
        <taxon>Corallococcus</taxon>
    </lineage>
</organism>
<evidence type="ECO:0000256" key="3">
    <source>
        <dbReference type="SAM" id="MobiDB-lite"/>
    </source>
</evidence>
<accession>A0A3A8N4R1</accession>
<dbReference type="PANTHER" id="PTHR13696:SF52">
    <property type="entry name" value="PARA FAMILY PROTEIN CT_582"/>
    <property type="match status" value="1"/>
</dbReference>
<proteinExistence type="predicted"/>
<evidence type="ECO:0000256" key="1">
    <source>
        <dbReference type="ARBA" id="ARBA00022741"/>
    </source>
</evidence>